<name>D2TWW0_9GAMM</name>
<proteinExistence type="predicted"/>
<dbReference type="EMBL" id="FN545161">
    <property type="protein sequence ID" value="CBA71866.1"/>
    <property type="molecule type" value="Genomic_DNA"/>
</dbReference>
<gene>
    <name evidence="1" type="ORF">ARN_05590</name>
</gene>
<reference evidence="1" key="1">
    <citation type="journal article" date="2010" name="Insect Mol. Biol.">
        <title>The draft genome sequence of Arsenophonus nasoniae, son-killer bacterium of Nasonia vitripennis, reveals genes associated with virulence and symbiosis.</title>
        <authorList>
            <person name="Wilkes T."/>
            <person name="Darby A.C."/>
            <person name="Choi J."/>
            <person name="Colborne J.K."/>
            <person name="Werren J.H."/>
            <person name="Hurst G.D.D."/>
        </authorList>
    </citation>
    <scope>NUCLEOTIDE SEQUENCE</scope>
</reference>
<sequence>MIYSIRILNIQNFKSLKCITVKILIQNNKKGENMARKHIAVTEETKMKIERVALEVSNKTNNIIKWSEVVHYLIENYLEEARKDMLNTISPENPKKQKKY</sequence>
<dbReference type="AlphaFoldDB" id="D2TWW0"/>
<accession>D2TWW0</accession>
<evidence type="ECO:0000313" key="1">
    <source>
        <dbReference type="EMBL" id="CBA71866.1"/>
    </source>
</evidence>
<protein>
    <submittedName>
        <fullName evidence="1">Uncharacterized protein</fullName>
    </submittedName>
</protein>
<organism evidence="1">
    <name type="scientific">Arsenophonus nasoniae</name>
    <name type="common">son-killer infecting Nasonia vitripennis</name>
    <dbReference type="NCBI Taxonomy" id="638"/>
    <lineage>
        <taxon>Bacteria</taxon>
        <taxon>Pseudomonadati</taxon>
        <taxon>Pseudomonadota</taxon>
        <taxon>Gammaproteobacteria</taxon>
        <taxon>Enterobacterales</taxon>
        <taxon>Morganellaceae</taxon>
        <taxon>Arsenophonus</taxon>
    </lineage>
</organism>